<sequence>MRSSLAALLAAGALLALSGSAQAGETAEGVQPKRNNPICANDQYGTAAIRAEPTTGSAALGAVNLDCKLASNPEVTIYATNEVVVGGTYDCGDGVVGSRWVHVYDSADHPTAFAWVARECSHNLRP</sequence>
<evidence type="ECO:0008006" key="4">
    <source>
        <dbReference type="Google" id="ProtNLM"/>
    </source>
</evidence>
<keyword evidence="1" id="KW-0732">Signal</keyword>
<name>A0A561U5S5_9PSEU</name>
<feature type="signal peptide" evidence="1">
    <location>
        <begin position="1"/>
        <end position="23"/>
    </location>
</feature>
<dbReference type="EMBL" id="VIWX01000003">
    <property type="protein sequence ID" value="TWF94714.1"/>
    <property type="molecule type" value="Genomic_DNA"/>
</dbReference>
<evidence type="ECO:0000313" key="2">
    <source>
        <dbReference type="EMBL" id="TWF94714.1"/>
    </source>
</evidence>
<protein>
    <recommendedName>
        <fullName evidence="4">Subtilisin inhibitor-like</fullName>
    </recommendedName>
</protein>
<evidence type="ECO:0000313" key="3">
    <source>
        <dbReference type="Proteomes" id="UP000316184"/>
    </source>
</evidence>
<proteinExistence type="predicted"/>
<accession>A0A561U5S5</accession>
<gene>
    <name evidence="2" type="ORF">FHU35_13430</name>
</gene>
<comment type="caution">
    <text evidence="2">The sequence shown here is derived from an EMBL/GenBank/DDBJ whole genome shotgun (WGS) entry which is preliminary data.</text>
</comment>
<organism evidence="2 3">
    <name type="scientific">Saccharopolyspora dendranthemae</name>
    <dbReference type="NCBI Taxonomy" id="1181886"/>
    <lineage>
        <taxon>Bacteria</taxon>
        <taxon>Bacillati</taxon>
        <taxon>Actinomycetota</taxon>
        <taxon>Actinomycetes</taxon>
        <taxon>Pseudonocardiales</taxon>
        <taxon>Pseudonocardiaceae</taxon>
        <taxon>Saccharopolyspora</taxon>
    </lineage>
</organism>
<keyword evidence="3" id="KW-1185">Reference proteome</keyword>
<evidence type="ECO:0000256" key="1">
    <source>
        <dbReference type="SAM" id="SignalP"/>
    </source>
</evidence>
<feature type="chain" id="PRO_5022201712" description="Subtilisin inhibitor-like" evidence="1">
    <location>
        <begin position="24"/>
        <end position="126"/>
    </location>
</feature>
<dbReference type="AlphaFoldDB" id="A0A561U5S5"/>
<reference evidence="2 3" key="1">
    <citation type="submission" date="2019-06" db="EMBL/GenBank/DDBJ databases">
        <title>Sequencing the genomes of 1000 actinobacteria strains.</title>
        <authorList>
            <person name="Klenk H.-P."/>
        </authorList>
    </citation>
    <scope>NUCLEOTIDE SEQUENCE [LARGE SCALE GENOMIC DNA]</scope>
    <source>
        <strain evidence="2 3">DSM 46699</strain>
    </source>
</reference>
<dbReference type="Proteomes" id="UP000316184">
    <property type="component" value="Unassembled WGS sequence"/>
</dbReference>